<sequence length="139" mass="15038">MRKETSLGGFMIDAEGIRHQLPIILNPHSADIEGVLNAASVSGKGILVMRRKPAPEFGPYELAVYIDSGYFLLMLNVNEDDGGHGVGTISNENMPNDLMVILGEKFPARAVTRDAGFVCSAFGEFANTGNVSMDRYRSS</sequence>
<name>A0AAE4KBF6_9BURK</name>
<gene>
    <name evidence="1" type="ORF">RJN63_27395</name>
</gene>
<dbReference type="AlphaFoldDB" id="A0AAE4KBF6"/>
<dbReference type="RefSeq" id="WP_051057505.1">
    <property type="nucleotide sequence ID" value="NZ_JAVLSM010000016.1"/>
</dbReference>
<organism evidence="1">
    <name type="scientific">Herbaspirillum huttiense subsp. nephrolepidis</name>
    <dbReference type="NCBI Taxonomy" id="3075126"/>
    <lineage>
        <taxon>Bacteria</taxon>
        <taxon>Pseudomonadati</taxon>
        <taxon>Pseudomonadota</taxon>
        <taxon>Betaproteobacteria</taxon>
        <taxon>Burkholderiales</taxon>
        <taxon>Oxalobacteraceae</taxon>
        <taxon>Herbaspirillum</taxon>
    </lineage>
</organism>
<accession>A0AAE4KBF6</accession>
<dbReference type="EMBL" id="JAVRAA010000024">
    <property type="protein sequence ID" value="MDT0340586.1"/>
    <property type="molecule type" value="Genomic_DNA"/>
</dbReference>
<dbReference type="Pfam" id="PF21852">
    <property type="entry name" value="DUF6911"/>
    <property type="match status" value="1"/>
</dbReference>
<dbReference type="InterPro" id="IPR054205">
    <property type="entry name" value="DUF6911"/>
</dbReference>
<protein>
    <submittedName>
        <fullName evidence="1">Uncharacterized protein</fullName>
    </submittedName>
</protein>
<evidence type="ECO:0000313" key="1">
    <source>
        <dbReference type="EMBL" id="MDT0340586.1"/>
    </source>
</evidence>
<reference evidence="1" key="1">
    <citation type="submission" date="2023-02" db="EMBL/GenBank/DDBJ databases">
        <title>Description of Herbaspirillum huttiense subsp. nephrolepsisexaltata and Herbaspirillum huttiense subsp. lycopersicon.</title>
        <authorList>
            <person name="Poudel M."/>
            <person name="Sharma A."/>
            <person name="Goss E."/>
            <person name="Tapia J.H."/>
            <person name="Harmon C.M."/>
            <person name="Jones J.B."/>
        </authorList>
    </citation>
    <scope>NUCLEOTIDE SEQUENCE</scope>
    <source>
        <strain evidence="1">NC40101</strain>
    </source>
</reference>
<comment type="caution">
    <text evidence="1">The sequence shown here is derived from an EMBL/GenBank/DDBJ whole genome shotgun (WGS) entry which is preliminary data.</text>
</comment>
<proteinExistence type="predicted"/>